<organism evidence="1 2">
    <name type="scientific">Filimonas zeae</name>
    <dbReference type="NCBI Taxonomy" id="1737353"/>
    <lineage>
        <taxon>Bacteria</taxon>
        <taxon>Pseudomonadati</taxon>
        <taxon>Bacteroidota</taxon>
        <taxon>Chitinophagia</taxon>
        <taxon>Chitinophagales</taxon>
        <taxon>Chitinophagaceae</taxon>
        <taxon>Filimonas</taxon>
    </lineage>
</organism>
<proteinExistence type="predicted"/>
<reference evidence="1" key="2">
    <citation type="submission" date="2020-09" db="EMBL/GenBank/DDBJ databases">
        <authorList>
            <person name="Sun Q."/>
            <person name="Zhou Y."/>
        </authorList>
    </citation>
    <scope>NUCLEOTIDE SEQUENCE</scope>
    <source>
        <strain evidence="1">CGMCC 1.15290</strain>
    </source>
</reference>
<dbReference type="AlphaFoldDB" id="A0A917J0F5"/>
<comment type="caution">
    <text evidence="1">The sequence shown here is derived from an EMBL/GenBank/DDBJ whole genome shotgun (WGS) entry which is preliminary data.</text>
</comment>
<evidence type="ECO:0000313" key="2">
    <source>
        <dbReference type="Proteomes" id="UP000627292"/>
    </source>
</evidence>
<gene>
    <name evidence="1" type="ORF">GCM10011379_21740</name>
</gene>
<dbReference type="RefSeq" id="WP_188952051.1">
    <property type="nucleotide sequence ID" value="NZ_BMIB01000002.1"/>
</dbReference>
<keyword evidence="2" id="KW-1185">Reference proteome</keyword>
<accession>A0A917J0F5</accession>
<reference evidence="1" key="1">
    <citation type="journal article" date="2014" name="Int. J. Syst. Evol. Microbiol.">
        <title>Complete genome sequence of Corynebacterium casei LMG S-19264T (=DSM 44701T), isolated from a smear-ripened cheese.</title>
        <authorList>
            <consortium name="US DOE Joint Genome Institute (JGI-PGF)"/>
            <person name="Walter F."/>
            <person name="Albersmeier A."/>
            <person name="Kalinowski J."/>
            <person name="Ruckert C."/>
        </authorList>
    </citation>
    <scope>NUCLEOTIDE SEQUENCE</scope>
    <source>
        <strain evidence="1">CGMCC 1.15290</strain>
    </source>
</reference>
<dbReference type="Proteomes" id="UP000627292">
    <property type="component" value="Unassembled WGS sequence"/>
</dbReference>
<name>A0A917J0F5_9BACT</name>
<sequence>MPAIKLNFINQSNDTNNSQIVIFQKTNSAGDIPAIAWTVIKNCGRDFTHPFEYPMSYQITATDSFGNTSPKLAANNGDQFSFVLEPSGHALHLLQEAGNPEAVTVANNLAEGAINAGIYKDGRLLAAIDRILPEEKASFSFTPTIWIGAVSQLEEGAVIDTAIAQQIDTEISLLGIQSADIIMRGGGSGPDAKPFTFNLENINYA</sequence>
<protein>
    <submittedName>
        <fullName evidence="1">Uncharacterized protein</fullName>
    </submittedName>
</protein>
<evidence type="ECO:0000313" key="1">
    <source>
        <dbReference type="EMBL" id="GGH66983.1"/>
    </source>
</evidence>
<dbReference type="EMBL" id="BMIB01000002">
    <property type="protein sequence ID" value="GGH66983.1"/>
    <property type="molecule type" value="Genomic_DNA"/>
</dbReference>